<dbReference type="GO" id="GO:0015074">
    <property type="term" value="P:DNA integration"/>
    <property type="evidence" value="ECO:0007669"/>
    <property type="project" value="InterPro"/>
</dbReference>
<dbReference type="Gene3D" id="3.30.420.10">
    <property type="entry name" value="Ribonuclease H-like superfamily/Ribonuclease H"/>
    <property type="match status" value="1"/>
</dbReference>
<dbReference type="SUPFAM" id="SSF53098">
    <property type="entry name" value="Ribonuclease H-like"/>
    <property type="match status" value="1"/>
</dbReference>
<dbReference type="EMBL" id="FOJU01000002">
    <property type="protein sequence ID" value="SFA84436.1"/>
    <property type="molecule type" value="Genomic_DNA"/>
</dbReference>
<dbReference type="PROSITE" id="PS50994">
    <property type="entry name" value="INTEGRASE"/>
    <property type="match status" value="1"/>
</dbReference>
<keyword evidence="4" id="KW-1185">Reference proteome</keyword>
<evidence type="ECO:0000256" key="1">
    <source>
        <dbReference type="SAM" id="MobiDB-lite"/>
    </source>
</evidence>
<dbReference type="GO" id="GO:0003676">
    <property type="term" value="F:nucleic acid binding"/>
    <property type="evidence" value="ECO:0007669"/>
    <property type="project" value="InterPro"/>
</dbReference>
<sequence>MLDFAPSPKISRLAFEEHDKVTIGDIAYRPVDVSENGYVFVRLDGKGMAESFSRAEIVRLVDVGRVRHEREALLPENARARLEAPSELLSMLPANQHRRARGKEGVVLAFLQLEEAGKVKRNDDTIKAMEDTITGRATKILKGESQYEEENRPKGAVSVPEFSARTLRRWLTAYESFGISGLFDGAFKRGNYARRLCPRTMVILADCVRGYMTAERKTQAAIYDDVKRAFAKENAERRAEGRVELVRPSKETVRKAILSLDPFQCDVARKGLEYARRKHSPVGIGLNLTRPLQRVELDTWKIDLISLLADCGILNFLSDEEKSALGLTGKAKRWWLTVAMCATTRCILAMRLSRAPSGQATIQTLDMMMQDKGIWSDAVGALSPWHMRGHTPFIYTDCGSEYVSYDVTVAAKDLGISLEHAPGGLPEMRGRVERFFKTMSVHLMPRLTGRTFGNIIERGDYDSKGRAALRIEDLCTVLTRWVVDIYHRVPHDGLDGETPSNCWDRLTEQYGVAPAADLRRRRMAFGTRLTRLVGEGGVTILGVRYHFEALARTMLRRRKHEVNIRWYSEDLGAIAVEVDGKWIEVPSVYRRFDRVSAQTHLAARRALQARFKNEAALQEDVVFKAIDDIEAINGDAMRRVGLLVDAWSPERLRQEEDNLFIGFQIEPDPEAASEPANRSGFGVELATAHAGAHKTVNKKVQKSPVSVSEEAPSNEFSVCAERPFQQGDDEGAADFEFEDK</sequence>
<dbReference type="InterPro" id="IPR012337">
    <property type="entry name" value="RNaseH-like_sf"/>
</dbReference>
<organism evidence="3 4">
    <name type="scientific">Poseidonocella pacifica</name>
    <dbReference type="NCBI Taxonomy" id="871651"/>
    <lineage>
        <taxon>Bacteria</taxon>
        <taxon>Pseudomonadati</taxon>
        <taxon>Pseudomonadota</taxon>
        <taxon>Alphaproteobacteria</taxon>
        <taxon>Rhodobacterales</taxon>
        <taxon>Roseobacteraceae</taxon>
        <taxon>Poseidonocella</taxon>
    </lineage>
</organism>
<dbReference type="InterPro" id="IPR001584">
    <property type="entry name" value="Integrase_cat-core"/>
</dbReference>
<dbReference type="Proteomes" id="UP000198796">
    <property type="component" value="Unassembled WGS sequence"/>
</dbReference>
<accession>A0A1I0W946</accession>
<evidence type="ECO:0000259" key="2">
    <source>
        <dbReference type="PROSITE" id="PS50994"/>
    </source>
</evidence>
<evidence type="ECO:0000313" key="4">
    <source>
        <dbReference type="Proteomes" id="UP000198796"/>
    </source>
</evidence>
<feature type="compositionally biased region" description="Acidic residues" evidence="1">
    <location>
        <begin position="727"/>
        <end position="740"/>
    </location>
</feature>
<dbReference type="OrthoDB" id="9814072at2"/>
<evidence type="ECO:0000313" key="3">
    <source>
        <dbReference type="EMBL" id="SFA84436.1"/>
    </source>
</evidence>
<feature type="compositionally biased region" description="Basic residues" evidence="1">
    <location>
        <begin position="692"/>
        <end position="701"/>
    </location>
</feature>
<name>A0A1I0W946_9RHOB</name>
<dbReference type="RefSeq" id="WP_092061425.1">
    <property type="nucleotide sequence ID" value="NZ_FOJU01000002.1"/>
</dbReference>
<dbReference type="InterPro" id="IPR036397">
    <property type="entry name" value="RNaseH_sf"/>
</dbReference>
<feature type="domain" description="Integrase catalytic" evidence="2">
    <location>
        <begin position="287"/>
        <end position="507"/>
    </location>
</feature>
<dbReference type="STRING" id="871651.SAMN05421688_1087"/>
<reference evidence="3 4" key="1">
    <citation type="submission" date="2016-10" db="EMBL/GenBank/DDBJ databases">
        <authorList>
            <person name="de Groot N.N."/>
        </authorList>
    </citation>
    <scope>NUCLEOTIDE SEQUENCE [LARGE SCALE GENOMIC DNA]</scope>
    <source>
        <strain evidence="3 4">DSM 29316</strain>
    </source>
</reference>
<dbReference type="AlphaFoldDB" id="A0A1I0W946"/>
<gene>
    <name evidence="3" type="ORF">SAMN05421688_1087</name>
</gene>
<feature type="region of interest" description="Disordered" evidence="1">
    <location>
        <begin position="692"/>
        <end position="740"/>
    </location>
</feature>
<protein>
    <submittedName>
        <fullName evidence="3">Putative transposase</fullName>
    </submittedName>
</protein>
<proteinExistence type="predicted"/>